<feature type="compositionally biased region" description="Basic and acidic residues" evidence="7">
    <location>
        <begin position="2333"/>
        <end position="2343"/>
    </location>
</feature>
<dbReference type="SMART" id="SM00517">
    <property type="entry name" value="PolyA"/>
    <property type="match status" value="1"/>
</dbReference>
<feature type="active site" description="Glycyl thioester intermediate" evidence="5">
    <location>
        <position position="2723"/>
    </location>
</feature>
<keyword evidence="1" id="KW-0479">Metal-binding</keyword>
<evidence type="ECO:0000259" key="9">
    <source>
        <dbReference type="PROSITE" id="PS51157"/>
    </source>
</evidence>
<dbReference type="EMBL" id="CALNXK010000038">
    <property type="protein sequence ID" value="CAH3123150.1"/>
    <property type="molecule type" value="Genomic_DNA"/>
</dbReference>
<dbReference type="Gene3D" id="3.90.1750.10">
    <property type="entry name" value="Hect, E3 ligase catalytic domains"/>
    <property type="match status" value="2"/>
</dbReference>
<feature type="region of interest" description="Disordered" evidence="7">
    <location>
        <begin position="1782"/>
        <end position="1806"/>
    </location>
</feature>
<evidence type="ECO:0000259" key="10">
    <source>
        <dbReference type="PROSITE" id="PS51309"/>
    </source>
</evidence>
<dbReference type="InterPro" id="IPR035983">
    <property type="entry name" value="Hect_E3_ubiquitin_ligase"/>
</dbReference>
<dbReference type="Gene3D" id="3.30.2160.10">
    <property type="entry name" value="Hect, E3 ligase catalytic domain"/>
    <property type="match status" value="1"/>
</dbReference>
<organism evidence="11 12">
    <name type="scientific">Porites lobata</name>
    <dbReference type="NCBI Taxonomy" id="104759"/>
    <lineage>
        <taxon>Eukaryota</taxon>
        <taxon>Metazoa</taxon>
        <taxon>Cnidaria</taxon>
        <taxon>Anthozoa</taxon>
        <taxon>Hexacorallia</taxon>
        <taxon>Scleractinia</taxon>
        <taxon>Fungiina</taxon>
        <taxon>Poritidae</taxon>
        <taxon>Porites</taxon>
    </lineage>
</organism>
<dbReference type="InterPro" id="IPR036053">
    <property type="entry name" value="PABP-dom"/>
</dbReference>
<feature type="compositionally biased region" description="Polar residues" evidence="7">
    <location>
        <begin position="1883"/>
        <end position="1898"/>
    </location>
</feature>
<dbReference type="InterPro" id="IPR002004">
    <property type="entry name" value="PABP_HYD_C"/>
</dbReference>
<keyword evidence="12" id="KW-1185">Reference proteome</keyword>
<feature type="region of interest" description="Disordered" evidence="7">
    <location>
        <begin position="1025"/>
        <end position="1086"/>
    </location>
</feature>
<evidence type="ECO:0000256" key="2">
    <source>
        <dbReference type="ARBA" id="ARBA00022771"/>
    </source>
</evidence>
<feature type="compositionally biased region" description="Acidic residues" evidence="7">
    <location>
        <begin position="2033"/>
        <end position="2046"/>
    </location>
</feature>
<feature type="domain" description="PABC" evidence="10">
    <location>
        <begin position="2354"/>
        <end position="2431"/>
    </location>
</feature>
<dbReference type="CDD" id="cd19675">
    <property type="entry name" value="UBR-box_UBR5"/>
    <property type="match status" value="1"/>
</dbReference>
<dbReference type="Pfam" id="PF00658">
    <property type="entry name" value="MLLE"/>
    <property type="match status" value="1"/>
</dbReference>
<evidence type="ECO:0000256" key="3">
    <source>
        <dbReference type="ARBA" id="ARBA00022786"/>
    </source>
</evidence>
<dbReference type="Gene3D" id="1.10.8.10">
    <property type="entry name" value="DNA helicase RuvA subunit, C-terminal domain"/>
    <property type="match status" value="1"/>
</dbReference>
<feature type="region of interest" description="Disordered" evidence="7">
    <location>
        <begin position="2148"/>
        <end position="2167"/>
    </location>
</feature>
<protein>
    <recommendedName>
        <fullName evidence="13">E3 ubiquitin-protein ligase UBR5</fullName>
    </recommendedName>
</protein>
<feature type="region of interest" description="Disordered" evidence="7">
    <location>
        <begin position="1295"/>
        <end position="1333"/>
    </location>
</feature>
<dbReference type="InterPro" id="IPR003126">
    <property type="entry name" value="Znf_UBR"/>
</dbReference>
<dbReference type="PANTHER" id="PTHR46276">
    <property type="entry name" value="E3 UBIQUITIN-PROTEIN LIGASE UBR5"/>
    <property type="match status" value="1"/>
</dbReference>
<dbReference type="Pfam" id="PF11547">
    <property type="entry name" value="E3_UbLigase_EDD"/>
    <property type="match status" value="1"/>
</dbReference>
<evidence type="ECO:0000313" key="11">
    <source>
        <dbReference type="EMBL" id="CAH3123150.1"/>
    </source>
</evidence>
<dbReference type="SUPFAM" id="SSF63570">
    <property type="entry name" value="PABC (PABP) domain"/>
    <property type="match status" value="1"/>
</dbReference>
<dbReference type="SUPFAM" id="SSF56204">
    <property type="entry name" value="Hect, E3 ligase catalytic domain"/>
    <property type="match status" value="1"/>
</dbReference>
<dbReference type="Gene3D" id="2.130.10.30">
    <property type="entry name" value="Regulator of chromosome condensation 1/beta-lactamase-inhibitor protein II"/>
    <property type="match status" value="1"/>
</dbReference>
<evidence type="ECO:0000313" key="12">
    <source>
        <dbReference type="Proteomes" id="UP001159405"/>
    </source>
</evidence>
<reference evidence="11 12" key="1">
    <citation type="submission" date="2022-05" db="EMBL/GenBank/DDBJ databases">
        <authorList>
            <consortium name="Genoscope - CEA"/>
            <person name="William W."/>
        </authorList>
    </citation>
    <scope>NUCLEOTIDE SEQUENCE [LARGE SCALE GENOMIC DNA]</scope>
</reference>
<dbReference type="PROSITE" id="PS51157">
    <property type="entry name" value="ZF_UBR"/>
    <property type="match status" value="1"/>
</dbReference>
<evidence type="ECO:0000256" key="7">
    <source>
        <dbReference type="SAM" id="MobiDB-lite"/>
    </source>
</evidence>
<feature type="region of interest" description="Disordered" evidence="7">
    <location>
        <begin position="1682"/>
        <end position="1736"/>
    </location>
</feature>
<feature type="region of interest" description="Disordered" evidence="7">
    <location>
        <begin position="79"/>
        <end position="99"/>
    </location>
</feature>
<feature type="compositionally biased region" description="Polar residues" evidence="7">
    <location>
        <begin position="1540"/>
        <end position="1555"/>
    </location>
</feature>
<dbReference type="InterPro" id="IPR024725">
    <property type="entry name" value="UBR5_UBA"/>
</dbReference>
<evidence type="ECO:0000256" key="1">
    <source>
        <dbReference type="ARBA" id="ARBA00022723"/>
    </source>
</evidence>
<dbReference type="Gene3D" id="1.10.1900.10">
    <property type="entry name" value="c-terminal domain of poly(a) binding protein"/>
    <property type="match status" value="1"/>
</dbReference>
<dbReference type="InterPro" id="IPR009091">
    <property type="entry name" value="RCC1/BLIP-II"/>
</dbReference>
<proteinExistence type="predicted"/>
<sequence>MPAIHIAVHPLPRTVEELHERLKEVSELKEKPSYLSSPVLEALKDQVIKECVVGPRHVAFLLENGQVCRVPFTLHPERLESSSRDLSTPEEDNTNTAARSASHVVLHSVGGGSRGQGESSWVLSNSGETLSGLTGHPVISRWGSAPSAMSLRTSARTPVRGRGRVVRRGARGGTSGWAIGSRVVPATAVPEELVNQAQVVLQGKSRAAIIRELQRTNLDVNLAVNNLLSRDEDDGDDDDNPEYLPGDDLMSLLDAGVHVDDPSFVVDPEAIFSEDMFYSSQYGAIHRRANSSARASRTAVEREVERDRERTREREALRRERDRWLGSIHAGSLDCGSSSSASKQSLQDKLPSKSFSADPVSVADLLQWWQPDLDGNFPQFLHIAAMYSELICVGADGKLYQWKWDDPLPYQEQDGAYHPRAKALGLVDEKVVSVSASSIRASVLTESGKVATWVDETLCSIAGKLEHPIQGFAEFSGDKVVAVHTCSLYTCAQMFSGALYWWGVLPYEQRKKLLEKARARARRNRTTFTSCIVRGVQVCLRSCPLYHPGSIGFNISSGIPRMGQLLESAWNLDEKCRFKVLPLGNEKPSCNAPAVIEEQEADVPGSLGLKRKKDPSLDSSEDKSIQDWDLKDVIFVEDKRNIPVGKVLKVDGPYAAVKFPPKDSSLQGAIHTKEAVSNEESTSLLQDVRLLRKDELQLVKSSAANKIPDCIQRTPKLLSVPQGTRPIAVTVNCKGVHVVLKTSSGVRYALYSLASSKPEPGGTMPKDCAAFLSQPGGKADIKLYPTGDDSLIMMTDINGALFPLSKNPVGTVKDPMWMDLAPLQSLGVGVTSLRPGTECKARALVVVLAVETQQLMSHVLRSDYDAIKLFLDSVEGDHENKQSILEAALLERCDGNRNIVHACVSRSLPLSAHEAGENTGSSSSGVALGNKLESIKGAVDALAAAVAAAAAAVRSNDGGTTTSGNSSTAGSINISSGNGRSSGGVAASNGGSASRLGVREMMQRAVTAARSASSSLAGLDVEEDAPIPTLHWPPDADVQDEETSSLSAASASAGAAGPSAAAPSITGTAASASGSSQQTSESSGQRTQQSKALSCLNLLCESPVLAPYLLQLLTAKDADGCTPFMAAVRGRSYNAGLTLFATAQCLATTQGTSPQIDRNILMSMLYPSDSHPDASPLHMLCCNDTCSFTWTGTEHINQDIFECRTCGLVGSLCCCTECARVCHRGHDCKLKRTAPTAYCDCWEKCKCRALVPGSHAARIQLLKKLVSETNLVTRPNGRGEHLLLFLAQTVARQTVEQRQFRPHRTASDSRPKAKSKTLGASGTTPPLPEHDLDPPRFARRALEYVLQDWRAVSAMMRDGCSGPSSGEISSLSELAAAGSSRVLLEHVDRLASQPGTVRLDAFTHCLVAKCAPEILDPLLLTLVTAIENSTDPHKSEEMYLARRFVRSVARVFVVLASQMAPPNGKRKIGAVQPLMKCRRIFQSLSTLAIPELVQVADALLAPVRLGICLPAQPFSLLSSTLDATQASEDLFTVEPLSMHRPSTPSSVEEVSTQELRPSVQRVRNPRHSRRRPAVTLPRATQEQSGVPVEGAPVEGEEVEVVEGGEMESESHGEEGGDEEVESGPAGNESDMDLDLLAESESDSEESQVGEAHIVENVRRNRVPGSLIGSDGSAASMHGEHVELYSEEDSSTGEEEEEEEDEEDEEVMEHGAEHDASQPTAESLDNRPPTAGADRNSTPHAMQWAIRANTQSRPSAPQTTGGGGGGSGFIYVDSASLRRGGSNAAAAASTGTSDLGPGTSGPHSMSSSASALARAFGIVVREVTDLLNSAYNPSVLPADCLSPSPLSLSEISTLIDQQLQASWNWLAIVLDCTEAQLRFGSSLSAATTDSSQPSHTNPKPSKDRRNREDTSNMRALENKRKRSAVRRRHGGTGGGSLDTGRQDFLVYVLSLLRGHSNEHGASLPQMDVSSLPHVAYVLDALVYYVRNNPNASTQVKQSSVEKTAAAAAADAVTEDEGGDDVDDEDSASFKRDAEEYDDDTDHVEDEPMPTPNTPGHLHSFFVRTDSTTVLGCTPPDPYQAPVEEALPLACQPHLLHPGARREHMFGTVHEHFSGTGAAAQVNSMALSSSAARQVKSNSEVGQQSAFSNQTNAAATNSSSDDPVTLSAAESTSRSIMPVICNGTSANSLLGRWRLCVEMFGQAFLEDVGSEPCSVLNELGRFDVKETKFRREMERLRNSTQRDLTLEVERDRLTLIQQTIRQLNTQFGRRGPRSRPMTIHRVKVTFKDEPGEGTGVARSFYTAVGEAFLSGEKLPSLDTSTSIVQRIRRATSYRYKRDREGRRQLSADARPFHFSGSSSSADVDDGDSLPYHRQSLGERLYPRVHSLQPSLASKITGMLLELSPAQLLLLLASEDTLRQRVEEAVELLLVSGKKHNSEGEDDTSSSVVDLDDPEDDSSPLFYQPGKTGFYSPLPGKCTEERLNCFRNVGRIMGLCLLQNELCPINLNRHVIKHILSRRIGWHDLAFFDPMLYESLRKLIMEASSPNAVDTFKSLDLTFSVQMTAEEGDGQVELVKGGKNIAVCPSNVHDYVRLYAEQRMLGSNAKVLQALRSGVLDVVPLSAFDNLTAEDFRLLLNGCGEVNVQQLTSYTSFNDETGGAGAEKLLKFKKWFWSIVEKMTSADRQDLVYFWTSSPALPASEEGFQPKPSVTVKPAHDHQLPTANTCISRLYIPLYSSRAILKSKLLLAIKTKTFGFV</sequence>
<feature type="compositionally biased region" description="Acidic residues" evidence="7">
    <location>
        <begin position="1594"/>
        <end position="1607"/>
    </location>
</feature>
<dbReference type="InterPro" id="IPR000569">
    <property type="entry name" value="HECT_dom"/>
</dbReference>
<feature type="region of interest" description="Disordered" evidence="7">
    <location>
        <begin position="2005"/>
        <end position="2058"/>
    </location>
</feature>
<feature type="region of interest" description="Disordered" evidence="7">
    <location>
        <begin position="1536"/>
        <end position="1630"/>
    </location>
</feature>
<dbReference type="PROSITE" id="PS51309">
    <property type="entry name" value="PABC"/>
    <property type="match status" value="1"/>
</dbReference>
<evidence type="ECO:0000259" key="8">
    <source>
        <dbReference type="PROSITE" id="PS50237"/>
    </source>
</evidence>
<feature type="region of interest" description="Disordered" evidence="7">
    <location>
        <begin position="1883"/>
        <end position="1936"/>
    </location>
</feature>
<feature type="region of interest" description="Disordered" evidence="7">
    <location>
        <begin position="293"/>
        <end position="316"/>
    </location>
</feature>
<dbReference type="SUPFAM" id="SSF50985">
    <property type="entry name" value="RCC1/BLIP-II"/>
    <property type="match status" value="1"/>
</dbReference>
<dbReference type="CDD" id="cd14423">
    <property type="entry name" value="CUE_UBR5"/>
    <property type="match status" value="1"/>
</dbReference>
<dbReference type="SMART" id="SM00119">
    <property type="entry name" value="HECTc"/>
    <property type="match status" value="1"/>
</dbReference>
<feature type="domain" description="UBR-type" evidence="9">
    <location>
        <begin position="1184"/>
        <end position="1252"/>
    </location>
</feature>
<feature type="compositionally biased region" description="Low complexity" evidence="7">
    <location>
        <begin position="1044"/>
        <end position="1086"/>
    </location>
</feature>
<feature type="region of interest" description="Disordered" evidence="7">
    <location>
        <begin position="2431"/>
        <end position="2452"/>
    </location>
</feature>
<evidence type="ECO:0000256" key="4">
    <source>
        <dbReference type="ARBA" id="ARBA00022833"/>
    </source>
</evidence>
<comment type="caution">
    <text evidence="11">The sequence shown here is derived from an EMBL/GenBank/DDBJ whole genome shotgun (WGS) entry which is preliminary data.</text>
</comment>
<feature type="domain" description="HECT" evidence="8">
    <location>
        <begin position="2469"/>
        <end position="2754"/>
    </location>
</feature>
<feature type="zinc finger region" description="UBR-type" evidence="6">
    <location>
        <begin position="1184"/>
        <end position="1252"/>
    </location>
</feature>
<feature type="compositionally biased region" description="Acidic residues" evidence="7">
    <location>
        <begin position="2011"/>
        <end position="2025"/>
    </location>
</feature>
<feature type="region of interest" description="Disordered" evidence="7">
    <location>
        <begin position="955"/>
        <end position="992"/>
    </location>
</feature>
<feature type="compositionally biased region" description="Basic and acidic residues" evidence="7">
    <location>
        <begin position="1899"/>
        <end position="1910"/>
    </location>
</feature>
<feature type="region of interest" description="Disordered" evidence="7">
    <location>
        <begin position="2333"/>
        <end position="2365"/>
    </location>
</feature>
<dbReference type="PANTHER" id="PTHR46276:SF1">
    <property type="entry name" value="E3 UBIQUITIN-PROTEIN LIGASE UBR5"/>
    <property type="match status" value="1"/>
</dbReference>
<feature type="compositionally biased region" description="Basic residues" evidence="7">
    <location>
        <begin position="1563"/>
        <end position="1572"/>
    </location>
</feature>
<feature type="compositionally biased region" description="Basic residues" evidence="7">
    <location>
        <begin position="1918"/>
        <end position="1929"/>
    </location>
</feature>
<evidence type="ECO:0008006" key="13">
    <source>
        <dbReference type="Google" id="ProtNLM"/>
    </source>
</evidence>
<feature type="compositionally biased region" description="Acidic residues" evidence="7">
    <location>
        <begin position="2437"/>
        <end position="2452"/>
    </location>
</feature>
<dbReference type="Pfam" id="PF00632">
    <property type="entry name" value="HECT"/>
    <property type="match status" value="1"/>
</dbReference>
<dbReference type="Proteomes" id="UP001159405">
    <property type="component" value="Unassembled WGS sequence"/>
</dbReference>
<keyword evidence="4" id="KW-0862">Zinc</keyword>
<feature type="compositionally biased region" description="Basic and acidic residues" evidence="7">
    <location>
        <begin position="299"/>
        <end position="316"/>
    </location>
</feature>
<dbReference type="PROSITE" id="PS50237">
    <property type="entry name" value="HECT"/>
    <property type="match status" value="1"/>
</dbReference>
<accession>A0ABN8NYB1</accession>
<dbReference type="SMART" id="SM00396">
    <property type="entry name" value="ZnF_UBR1"/>
    <property type="match status" value="1"/>
</dbReference>
<gene>
    <name evidence="11" type="ORF">PLOB_00029823</name>
</gene>
<feature type="compositionally biased region" description="Low complexity" evidence="7">
    <location>
        <begin position="1782"/>
        <end position="1795"/>
    </location>
</feature>
<evidence type="ECO:0000256" key="5">
    <source>
        <dbReference type="PROSITE-ProRule" id="PRU00104"/>
    </source>
</evidence>
<name>A0ABN8NYB1_9CNID</name>
<keyword evidence="3 5" id="KW-0833">Ubl conjugation pathway</keyword>
<dbReference type="Gene3D" id="3.30.2410.10">
    <property type="entry name" value="Hect, E3 ligase catalytic domain"/>
    <property type="match status" value="1"/>
</dbReference>
<evidence type="ECO:0000256" key="6">
    <source>
        <dbReference type="PROSITE-ProRule" id="PRU00508"/>
    </source>
</evidence>
<feature type="compositionally biased region" description="Acidic residues" evidence="7">
    <location>
        <begin position="1684"/>
        <end position="1706"/>
    </location>
</feature>
<keyword evidence="2" id="KW-0863">Zinc-finger</keyword>
<dbReference type="InterPro" id="IPR047503">
    <property type="entry name" value="UBR-box_UBR5"/>
</dbReference>